<keyword evidence="4 8" id="KW-0030">Aminoacyl-tRNA synthetase</keyword>
<dbReference type="eggNOG" id="KOG1149">
    <property type="taxonomic scope" value="Eukaryota"/>
</dbReference>
<reference evidence="10" key="2">
    <citation type="submission" date="2008-03" db="EMBL/GenBank/DDBJ databases">
        <title>Annotation of Toxoplasma gondii VEG.</title>
        <authorList>
            <person name="Lorenzi H."/>
            <person name="Inman J."/>
            <person name="Amedeo P."/>
            <person name="Brunk B."/>
            <person name="Roos D."/>
            <person name="Caler E."/>
        </authorList>
    </citation>
    <scope>NUCLEOTIDE SEQUENCE [LARGE SCALE GENOMIC DNA]</scope>
    <source>
        <strain evidence="10">ATCC 50861 / VEG</strain>
    </source>
</reference>
<reference evidence="9" key="3">
    <citation type="submission" date="2013-08" db="EMBL/GenBank/DDBJ databases">
        <authorList>
            <person name="Sibley D."/>
            <person name="Venepally P."/>
            <person name="Karamycheva S."/>
            <person name="Hadjithomas M."/>
            <person name="Khan A."/>
            <person name="Brunk B."/>
            <person name="Roos D."/>
            <person name="Caler E."/>
            <person name="Lorenzi H."/>
        </authorList>
    </citation>
    <scope>NUCLEOTIDE SEQUENCE</scope>
    <source>
        <strain evidence="9">VEG</strain>
    </source>
</reference>
<evidence type="ECO:0000256" key="3">
    <source>
        <dbReference type="ARBA" id="ARBA00022840"/>
    </source>
</evidence>
<reference evidence="8" key="4">
    <citation type="journal article" date="2015" name="PLoS ONE">
        <title>Comprehensive Evaluation of Toxoplasma gondii VEG and Neospora caninum LIV Genomes with Tachyzoite Stage Transcriptome and Proteome Defines Novel Transcript Features.</title>
        <authorList>
            <person name="Ramaprasad A."/>
            <person name="Mourier T."/>
            <person name="Naeem R."/>
            <person name="Malas T.B."/>
            <person name="Moussa E."/>
            <person name="Panigrahi A."/>
            <person name="Vermont S.J."/>
            <person name="Otto T.D."/>
            <person name="Wastling J."/>
            <person name="Pain A."/>
        </authorList>
    </citation>
    <scope>NUCLEOTIDE SEQUENCE</scope>
    <source>
        <strain evidence="8">VEG</strain>
    </source>
</reference>
<feature type="region of interest" description="Disordered" evidence="5">
    <location>
        <begin position="1303"/>
        <end position="1360"/>
    </location>
</feature>
<feature type="compositionally biased region" description="Low complexity" evidence="5">
    <location>
        <begin position="1186"/>
        <end position="1199"/>
    </location>
</feature>
<dbReference type="GO" id="GO:0005829">
    <property type="term" value="C:cytosol"/>
    <property type="evidence" value="ECO:0007669"/>
    <property type="project" value="TreeGrafter"/>
</dbReference>
<name>B9QJX1_TOXGV</name>
<dbReference type="EMBL" id="LN714495">
    <property type="protein sequence ID" value="CEL73462.1"/>
    <property type="molecule type" value="Genomic_DNA"/>
</dbReference>
<keyword evidence="6" id="KW-0732">Signal</keyword>
<dbReference type="Gene3D" id="3.40.50.620">
    <property type="entry name" value="HUPs"/>
    <property type="match status" value="3"/>
</dbReference>
<dbReference type="OMA" id="ALDDWAM"/>
<feature type="domain" description="Glutamyl/glutaminyl-tRNA synthetase class Ib catalytic" evidence="7">
    <location>
        <begin position="332"/>
        <end position="480"/>
    </location>
</feature>
<feature type="compositionally biased region" description="Basic and acidic residues" evidence="5">
    <location>
        <begin position="981"/>
        <end position="998"/>
    </location>
</feature>
<dbReference type="InterPro" id="IPR049940">
    <property type="entry name" value="GluQ/Sye"/>
</dbReference>
<evidence type="ECO:0000256" key="6">
    <source>
        <dbReference type="SAM" id="SignalP"/>
    </source>
</evidence>
<gene>
    <name evidence="8" type="ORF">BN1205_089840</name>
    <name evidence="9" type="ORF">TGVEG_241870</name>
</gene>
<dbReference type="VEuPathDB" id="ToxoDB:TGVEG_241870"/>
<dbReference type="InterPro" id="IPR020058">
    <property type="entry name" value="Glu/Gln-tRNA-synth_Ib_cat-dom"/>
</dbReference>
<feature type="region of interest" description="Disordered" evidence="5">
    <location>
        <begin position="1081"/>
        <end position="1117"/>
    </location>
</feature>
<evidence type="ECO:0000256" key="1">
    <source>
        <dbReference type="ARBA" id="ARBA00022598"/>
    </source>
</evidence>
<evidence type="ECO:0000256" key="2">
    <source>
        <dbReference type="ARBA" id="ARBA00022741"/>
    </source>
</evidence>
<feature type="compositionally biased region" description="Acidic residues" evidence="5">
    <location>
        <begin position="720"/>
        <end position="742"/>
    </location>
</feature>
<feature type="region of interest" description="Disordered" evidence="5">
    <location>
        <begin position="1164"/>
        <end position="1202"/>
    </location>
</feature>
<feature type="signal peptide" evidence="6">
    <location>
        <begin position="1"/>
        <end position="16"/>
    </location>
</feature>
<feature type="compositionally biased region" description="Basic and acidic residues" evidence="5">
    <location>
        <begin position="908"/>
        <end position="922"/>
    </location>
</feature>
<reference evidence="9" key="1">
    <citation type="submission" date="2007-03" db="EMBL/GenBank/DDBJ databases">
        <authorList>
            <person name="Paulsen I."/>
        </authorList>
    </citation>
    <scope>NUCLEOTIDE SEQUENCE</scope>
    <source>
        <strain evidence="9">VEG</strain>
    </source>
</reference>
<feature type="compositionally biased region" description="Low complexity" evidence="5">
    <location>
        <begin position="1165"/>
        <end position="1175"/>
    </location>
</feature>
<dbReference type="GO" id="GO:0006424">
    <property type="term" value="P:glutamyl-tRNA aminoacylation"/>
    <property type="evidence" value="ECO:0007669"/>
    <property type="project" value="TreeGrafter"/>
</dbReference>
<accession>B9QJX1</accession>
<evidence type="ECO:0000259" key="7">
    <source>
        <dbReference type="Pfam" id="PF00749"/>
    </source>
</evidence>
<feature type="compositionally biased region" description="Basic and acidic residues" evidence="5">
    <location>
        <begin position="936"/>
        <end position="974"/>
    </location>
</feature>
<dbReference type="SUPFAM" id="SSF52374">
    <property type="entry name" value="Nucleotidylyl transferase"/>
    <property type="match status" value="2"/>
</dbReference>
<dbReference type="OrthoDB" id="354896at2759"/>
<feature type="region of interest" description="Disordered" evidence="5">
    <location>
        <begin position="701"/>
        <end position="750"/>
    </location>
</feature>
<dbReference type="GO" id="GO:0005524">
    <property type="term" value="F:ATP binding"/>
    <property type="evidence" value="ECO:0007669"/>
    <property type="project" value="UniProtKB-KW"/>
</dbReference>
<feature type="region of interest" description="Disordered" evidence="5">
    <location>
        <begin position="544"/>
        <end position="565"/>
    </location>
</feature>
<dbReference type="STRING" id="432359.B9QJX1"/>
<dbReference type="PRINTS" id="PR00987">
    <property type="entry name" value="TRNASYNTHGLU"/>
</dbReference>
<sequence>MKTSLLLAFLLSFLLAFPTLVPQIGGRTHSAGEARSGTSQSFFLSDAAPVPSRRFSFSSLPLEASVLRSPQRAASLSETLSESLLSSLFSSLARLSPVPRLHLPSLCGETTPCPPAFLGSSVPPVAFRGSSSLLPVIKLEKASLSRAQRREAFGFLHPLSPRFLSPSLAHSPCPWRFASFALPSSSAASRAAPPQTQSRNVAEFREFEEGRLVASPHGGGETGKVNEETVVTRFAPSPTGPLHVGGARVALFSFLLAKQKRSEEERNTRGSSAAHAAASATALAPSDEKREILPSSSPASFSTSLSSYSSSPSPCPASSSFVPSLPLRSRSSFLLRIEDTDERRNANAASFASALLADLRWLGISWDEGPDVGGPAGPYRQSLRSAFYANIGKQLVAADCLYPCFCTKDELLRRRQEAVAAGERPRYDGSCRSLSAAQQARRLTEARERNAPFTLRFKVPENLEFVEVYDALRGRVQFPVKNALSDFLCFRRVLYKQSEHRCKRSASENPPRGFASTSPSCPLPSHHSFPHLPASLVCSPSSSSSSSSSSSASSSPLSSSSSSSPRMWIEDSVELEAPVYNFCVALDDWAMGVTHVVRGCDHLINTASQVLLLRALNARVPVYAHSGLLCSPDGAKISKRSMRQLDGASPGRLEKRESGDPLREREVEAGKEERKGDNGWMTIRAHPIGALFDLRLTHRETDKPNRAAHAKRTCGTAAGEEQEQEDQEQEEEQEEEQKEEEERDRGECRVDEAFEEIGGEQEADEQAGGDSEAQQFSPYTIAGLRRRGFLPEAVLLFLSGAHDRATRLSEVLKSFSINGVGASNLVYDETLLQHLHFKLIRQAIEERDNCLLSRHLASLLRMGLAEKKLSARQGMPADNFEAGQRREDADAQESDACALSQSVAEGVAVDHKRGEEPLKKETEGDDETLATLRTKPGQDAEDKETKARESREGRGEERREGSGEDAEGEQRGEEREEEADNEGREAPRTRSCREREAGREEEVAQLLSDLFGESFEESPIAILKHRRRSPCSVRQRALRDFFLLTACLLLPHHMNPRELVSAVARLMRTALLTYFPPIEGEEAEHRDERSAPERKQKREERCSERERGQRRAVPPKVLDNLDALKRLSRYLLSPDAEHASPSLARSEILQVVQDMTDLEFSYGRLSPSSSLSPSSDAPVAAKGDGSPSASSPSFSSRPPRVTVQPRVETGIIASETVEREPFVVYGRNADETRAQEKGTSEERQVLAQKLFDRWIAKSAEACNMSRKLFLYLLRFALTGGEEGPPLRQLLLLLSLAEKAGLRSKPSASRPARLSPHQRLSPCGERDKPGAEEAIQPSLETAQGKGEDDAEEDLQVKEQGQRVKEEARVERLTVAYDEKSKDLRRPWLSESSFSLPLSFDTLMDRLHALKNFVERLNNMTV</sequence>
<feature type="region of interest" description="Disordered" evidence="5">
    <location>
        <begin position="263"/>
        <end position="300"/>
    </location>
</feature>
<evidence type="ECO:0000256" key="4">
    <source>
        <dbReference type="ARBA" id="ARBA00023146"/>
    </source>
</evidence>
<keyword evidence="10" id="KW-1185">Reference proteome</keyword>
<evidence type="ECO:0000313" key="10">
    <source>
        <dbReference type="Proteomes" id="UP000002226"/>
    </source>
</evidence>
<dbReference type="Pfam" id="PF00749">
    <property type="entry name" value="tRNA-synt_1c"/>
    <property type="match status" value="3"/>
</dbReference>
<dbReference type="EC" id="6.1.1.17" evidence="9"/>
<evidence type="ECO:0000256" key="5">
    <source>
        <dbReference type="SAM" id="MobiDB-lite"/>
    </source>
</evidence>
<proteinExistence type="predicted"/>
<dbReference type="Proteomes" id="UP000002226">
    <property type="component" value="Unassembled WGS sequence"/>
</dbReference>
<evidence type="ECO:0000313" key="9">
    <source>
        <dbReference type="EMBL" id="ESS31505.1"/>
    </source>
</evidence>
<feature type="domain" description="Glutamyl/glutaminyl-tRNA synthetase class Ib catalytic" evidence="7">
    <location>
        <begin position="577"/>
        <end position="645"/>
    </location>
</feature>
<feature type="region of interest" description="Disordered" evidence="5">
    <location>
        <begin position="883"/>
        <end position="998"/>
    </location>
</feature>
<feature type="region of interest" description="Disordered" evidence="5">
    <location>
        <begin position="643"/>
        <end position="681"/>
    </location>
</feature>
<keyword evidence="1 9" id="KW-0436">Ligase</keyword>
<dbReference type="PROSITE" id="PS00178">
    <property type="entry name" value="AA_TRNA_LIGASE_I"/>
    <property type="match status" value="1"/>
</dbReference>
<evidence type="ECO:0000313" key="8">
    <source>
        <dbReference type="EMBL" id="CEL73462.1"/>
    </source>
</evidence>
<accession>A0A0F7UTI7</accession>
<dbReference type="PANTHER" id="PTHR43311:SF2">
    <property type="entry name" value="GLUTAMATE--TRNA LIGASE, MITOCHONDRIAL-RELATED"/>
    <property type="match status" value="1"/>
</dbReference>
<keyword evidence="3" id="KW-0067">ATP-binding</keyword>
<organism evidence="9 10">
    <name type="scientific">Toxoplasma gondii (strain ATCC 50861 / VEG)</name>
    <dbReference type="NCBI Taxonomy" id="432359"/>
    <lineage>
        <taxon>Eukaryota</taxon>
        <taxon>Sar</taxon>
        <taxon>Alveolata</taxon>
        <taxon>Apicomplexa</taxon>
        <taxon>Conoidasida</taxon>
        <taxon>Coccidia</taxon>
        <taxon>Eucoccidiorida</taxon>
        <taxon>Eimeriorina</taxon>
        <taxon>Sarcocystidae</taxon>
        <taxon>Toxoplasma</taxon>
    </lineage>
</organism>
<feature type="compositionally biased region" description="Low complexity" evidence="5">
    <location>
        <begin position="271"/>
        <end position="285"/>
    </location>
</feature>
<protein>
    <submittedName>
        <fullName evidence="8">Glutamyl-tRNA synthetase, putative</fullName>
    </submittedName>
    <submittedName>
        <fullName evidence="9">tRNA ligase class I (E and Q), catalytic domain-containing protein</fullName>
        <ecNumber evidence="9">6.1.1.17</ecNumber>
    </submittedName>
</protein>
<dbReference type="InterPro" id="IPR014729">
    <property type="entry name" value="Rossmann-like_a/b/a_fold"/>
</dbReference>
<feature type="chain" id="PRO_5010109121" evidence="6">
    <location>
        <begin position="17"/>
        <end position="1420"/>
    </location>
</feature>
<feature type="compositionally biased region" description="Basic and acidic residues" evidence="5">
    <location>
        <begin position="652"/>
        <end position="677"/>
    </location>
</feature>
<dbReference type="PaxDb" id="5811-TGME49_041870"/>
<dbReference type="InterPro" id="IPR001412">
    <property type="entry name" value="aa-tRNA-synth_I_CS"/>
</dbReference>
<dbReference type="InterPro" id="IPR000924">
    <property type="entry name" value="Glu/Gln-tRNA-synth"/>
</dbReference>
<feature type="compositionally biased region" description="Basic and acidic residues" evidence="5">
    <location>
        <begin position="1083"/>
        <end position="1109"/>
    </location>
</feature>
<keyword evidence="2" id="KW-0547">Nucleotide-binding</keyword>
<feature type="domain" description="Glutamyl/glutaminyl-tRNA synthetase class Ib catalytic" evidence="7">
    <location>
        <begin position="230"/>
        <end position="260"/>
    </location>
</feature>
<dbReference type="PANTHER" id="PTHR43311">
    <property type="entry name" value="GLUTAMATE--TRNA LIGASE"/>
    <property type="match status" value="1"/>
</dbReference>
<dbReference type="EMBL" id="AAYL02000177">
    <property type="protein sequence ID" value="ESS31505.1"/>
    <property type="molecule type" value="Genomic_DNA"/>
</dbReference>
<dbReference type="GO" id="GO:0004818">
    <property type="term" value="F:glutamate-tRNA ligase activity"/>
    <property type="evidence" value="ECO:0007669"/>
    <property type="project" value="UniProtKB-EC"/>
</dbReference>